<gene>
    <name evidence="2" type="ORF">WICPIJ_001020</name>
</gene>
<name>A0A9P8TRT6_WICPI</name>
<comment type="caution">
    <text evidence="2">The sequence shown here is derived from an EMBL/GenBank/DDBJ whole genome shotgun (WGS) entry which is preliminary data.</text>
</comment>
<sequence length="95" mass="10680">MTRNSNTGEQVLAVGVNKHHHKPSDDTGIDSESHSKNDRNNGQQRGLERGGENERPQGVPLDMELQFGVFKRRSGGTVKAWLLDNVLEPRRVRHV</sequence>
<evidence type="ECO:0000313" key="3">
    <source>
        <dbReference type="Proteomes" id="UP000774326"/>
    </source>
</evidence>
<organism evidence="2 3">
    <name type="scientific">Wickerhamomyces pijperi</name>
    <name type="common">Yeast</name>
    <name type="synonym">Pichia pijperi</name>
    <dbReference type="NCBI Taxonomy" id="599730"/>
    <lineage>
        <taxon>Eukaryota</taxon>
        <taxon>Fungi</taxon>
        <taxon>Dikarya</taxon>
        <taxon>Ascomycota</taxon>
        <taxon>Saccharomycotina</taxon>
        <taxon>Saccharomycetes</taxon>
        <taxon>Phaffomycetales</taxon>
        <taxon>Wickerhamomycetaceae</taxon>
        <taxon>Wickerhamomyces</taxon>
    </lineage>
</organism>
<accession>A0A9P8TRT6</accession>
<dbReference type="EMBL" id="JAEUBG010000552">
    <property type="protein sequence ID" value="KAH3688026.1"/>
    <property type="molecule type" value="Genomic_DNA"/>
</dbReference>
<protein>
    <submittedName>
        <fullName evidence="2">Uncharacterized protein</fullName>
    </submittedName>
</protein>
<keyword evidence="3" id="KW-1185">Reference proteome</keyword>
<dbReference type="Proteomes" id="UP000774326">
    <property type="component" value="Unassembled WGS sequence"/>
</dbReference>
<feature type="region of interest" description="Disordered" evidence="1">
    <location>
        <begin position="1"/>
        <end position="60"/>
    </location>
</feature>
<reference evidence="2" key="2">
    <citation type="submission" date="2021-01" db="EMBL/GenBank/DDBJ databases">
        <authorList>
            <person name="Schikora-Tamarit M.A."/>
        </authorList>
    </citation>
    <scope>NUCLEOTIDE SEQUENCE</scope>
    <source>
        <strain evidence="2">CBS2887</strain>
    </source>
</reference>
<reference evidence="2" key="1">
    <citation type="journal article" date="2021" name="Open Biol.">
        <title>Shared evolutionary footprints suggest mitochondrial oxidative damage underlies multiple complex I losses in fungi.</title>
        <authorList>
            <person name="Schikora-Tamarit M.A."/>
            <person name="Marcet-Houben M."/>
            <person name="Nosek J."/>
            <person name="Gabaldon T."/>
        </authorList>
    </citation>
    <scope>NUCLEOTIDE SEQUENCE</scope>
    <source>
        <strain evidence="2">CBS2887</strain>
    </source>
</reference>
<feature type="compositionally biased region" description="Basic and acidic residues" evidence="1">
    <location>
        <begin position="46"/>
        <end position="55"/>
    </location>
</feature>
<proteinExistence type="predicted"/>
<evidence type="ECO:0000313" key="2">
    <source>
        <dbReference type="EMBL" id="KAH3688026.1"/>
    </source>
</evidence>
<dbReference type="AlphaFoldDB" id="A0A9P8TRT6"/>
<evidence type="ECO:0000256" key="1">
    <source>
        <dbReference type="SAM" id="MobiDB-lite"/>
    </source>
</evidence>